<dbReference type="InterPro" id="IPR017850">
    <property type="entry name" value="Alkaline_phosphatase_core_sf"/>
</dbReference>
<evidence type="ECO:0000313" key="3">
    <source>
        <dbReference type="Proteomes" id="UP001354989"/>
    </source>
</evidence>
<dbReference type="SUPFAM" id="SSF53649">
    <property type="entry name" value="Alkaline phosphatase-like"/>
    <property type="match status" value="1"/>
</dbReference>
<evidence type="ECO:0000259" key="1">
    <source>
        <dbReference type="Pfam" id="PF00884"/>
    </source>
</evidence>
<reference evidence="2 3" key="1">
    <citation type="submission" date="2021-12" db="EMBL/GenBank/DDBJ databases">
        <title>Genome sequencing of bacteria with rrn-lacking chromosome and rrn-plasmid.</title>
        <authorList>
            <person name="Anda M."/>
            <person name="Iwasaki W."/>
        </authorList>
    </citation>
    <scope>NUCLEOTIDE SEQUENCE [LARGE SCALE GENOMIC DNA]</scope>
    <source>
        <strain evidence="2 3">NBRC 101262</strain>
        <plasmid evidence="2 3">pPP8</plasmid>
    </source>
</reference>
<name>A0ABN6LLF5_9BACT</name>
<evidence type="ECO:0000313" key="2">
    <source>
        <dbReference type="EMBL" id="BDD02277.1"/>
    </source>
</evidence>
<geneLocation type="plasmid" evidence="2 3">
    <name>pPP8</name>
</geneLocation>
<sequence length="564" mass="65782">MRKIPFIFLLIIFFSPTLRAKDKLKKKQRPNIIFILTDDQPYDYLGVTGNPYLKTPNIDKLANEGVLMTNAHVVSPICMPSRTSILLSQYERTHHVDFNSGTAVSEKAWANAYPMVLRKNGYFTGYIGKNHTPVGDGAYISGVLEKSFDYFMAGHRHLGFYPKDRHKIFNDCKADTQVEILEEVSKDFLESNEFRLNRATNFIKERPKEKPFFLNICFNLPHGASTSTMKMKPTDPATYRTLYRDIDIELDSLYVARKDIVSPKLPKDVLRSENRQKGYYYSDNPSDCKERYIRQLQACTGIDQLVGQVRDMLKKEHLDKNTIIVYMSDHGLFMGQQGLYGKALLYERCTRIPLIIYNPADKIGRKDHRNDALVESIDLGTTFLSWAGITAPSTYQGKDISQVYKDKSLSVRDHSYTENLWSTQFGNPRCESVQNKEWKYIRYYKNENFGAQKKYQIMDKFHIKETDMLYAVHEGDIATYYDYLTASFSEPAVYEELYHISKDRAEVDNLVHDKRYAKVLDELRQVWKQKVHQAYKEDYTNVVPWTYKTTQRVKDAKYSYLKQD</sequence>
<gene>
    <name evidence="2" type="ORF">PEPS_45570</name>
</gene>
<protein>
    <submittedName>
        <fullName evidence="2">Acetylglucosamine-6-sulfatase</fullName>
    </submittedName>
</protein>
<keyword evidence="2" id="KW-0614">Plasmid</keyword>
<dbReference type="InterPro" id="IPR000917">
    <property type="entry name" value="Sulfatase_N"/>
</dbReference>
<feature type="domain" description="Sulfatase N-terminal" evidence="1">
    <location>
        <begin position="30"/>
        <end position="389"/>
    </location>
</feature>
<dbReference type="Pfam" id="PF00884">
    <property type="entry name" value="Sulfatase"/>
    <property type="match status" value="1"/>
</dbReference>
<proteinExistence type="predicted"/>
<dbReference type="RefSeq" id="WP_338399530.1">
    <property type="nucleotide sequence ID" value="NZ_AP025300.1"/>
</dbReference>
<accession>A0ABN6LLF5</accession>
<dbReference type="Gene3D" id="3.40.720.10">
    <property type="entry name" value="Alkaline Phosphatase, subunit A"/>
    <property type="match status" value="1"/>
</dbReference>
<dbReference type="InterPro" id="IPR052701">
    <property type="entry name" value="GAG_Ulvan_Degrading_Sulfatases"/>
</dbReference>
<dbReference type="EMBL" id="AP025300">
    <property type="protein sequence ID" value="BDD02277.1"/>
    <property type="molecule type" value="Genomic_DNA"/>
</dbReference>
<dbReference type="Proteomes" id="UP001354989">
    <property type="component" value="Plasmid pPP8"/>
</dbReference>
<organism evidence="2 3">
    <name type="scientific">Persicobacter psychrovividus</name>
    <dbReference type="NCBI Taxonomy" id="387638"/>
    <lineage>
        <taxon>Bacteria</taxon>
        <taxon>Pseudomonadati</taxon>
        <taxon>Bacteroidota</taxon>
        <taxon>Cytophagia</taxon>
        <taxon>Cytophagales</taxon>
        <taxon>Persicobacteraceae</taxon>
        <taxon>Persicobacter</taxon>
    </lineage>
</organism>
<dbReference type="PANTHER" id="PTHR43751:SF1">
    <property type="entry name" value="SULFATASE ATSG-RELATED"/>
    <property type="match status" value="1"/>
</dbReference>
<keyword evidence="3" id="KW-1185">Reference proteome</keyword>
<dbReference type="PANTHER" id="PTHR43751">
    <property type="entry name" value="SULFATASE"/>
    <property type="match status" value="1"/>
</dbReference>